<evidence type="ECO:0000313" key="9">
    <source>
        <dbReference type="Proteomes" id="UP001497480"/>
    </source>
</evidence>
<reference evidence="8 9" key="1">
    <citation type="submission" date="2024-03" db="EMBL/GenBank/DDBJ databases">
        <authorList>
            <person name="Martinez-Hernandez J."/>
        </authorList>
    </citation>
    <scope>NUCLEOTIDE SEQUENCE [LARGE SCALE GENOMIC DNA]</scope>
</reference>
<dbReference type="SUPFAM" id="SSF118290">
    <property type="entry name" value="WRKY DNA-binding domain"/>
    <property type="match status" value="1"/>
</dbReference>
<sequence length="303" mass="34292">MDELAYLMDWDLEAIVRGSTSESAPSATTIMEDSYLNFSEFCSEQNEILWSFPEFSETTKVFDELEDLYKPFYPVLHPLSTHQNILTSNSLPIPKEPQEFKVHKASEEITPHDHDQFQVPIVSKSKKSKKNKVVKQVTAENGICDSWAWRKYGQKPIKGSPYPRSYYKCSTSKGCLARKQVERSHLNPQVFLVTYTAEHSHPHLAPRNSLAGRTRKNNNTIVASHQNTLDQKSTCSSSSSAVILSQNTPLDEVEMVTSVEQSKGLMKEEDFLELLDDEAELGHGWFSSTELEELIGDLSSNLN</sequence>
<evidence type="ECO:0000313" key="8">
    <source>
        <dbReference type="EMBL" id="CAL0312620.1"/>
    </source>
</evidence>
<accession>A0AAV1WTE3</accession>
<dbReference type="Pfam" id="PF03106">
    <property type="entry name" value="WRKY"/>
    <property type="match status" value="1"/>
</dbReference>
<keyword evidence="5" id="KW-0539">Nucleus</keyword>
<dbReference type="Proteomes" id="UP001497480">
    <property type="component" value="Unassembled WGS sequence"/>
</dbReference>
<dbReference type="EMBL" id="CAXHTB010000009">
    <property type="protein sequence ID" value="CAL0312620.1"/>
    <property type="molecule type" value="Genomic_DNA"/>
</dbReference>
<dbReference type="Gene3D" id="2.20.25.80">
    <property type="entry name" value="WRKY domain"/>
    <property type="match status" value="1"/>
</dbReference>
<dbReference type="GO" id="GO:0003700">
    <property type="term" value="F:DNA-binding transcription factor activity"/>
    <property type="evidence" value="ECO:0007669"/>
    <property type="project" value="InterPro"/>
</dbReference>
<dbReference type="GO" id="GO:0000976">
    <property type="term" value="F:transcription cis-regulatory region binding"/>
    <property type="evidence" value="ECO:0007669"/>
    <property type="project" value="TreeGrafter"/>
</dbReference>
<dbReference type="FunFam" id="2.20.25.80:FF:000007">
    <property type="entry name" value="WRKY transcription factor 22"/>
    <property type="match status" value="1"/>
</dbReference>
<evidence type="ECO:0000256" key="3">
    <source>
        <dbReference type="ARBA" id="ARBA00023125"/>
    </source>
</evidence>
<keyword evidence="3" id="KW-0238">DNA-binding</keyword>
<comment type="similarity">
    <text evidence="6">Belongs to the WRKY group II-e family.</text>
</comment>
<dbReference type="SMART" id="SM00774">
    <property type="entry name" value="WRKY"/>
    <property type="match status" value="1"/>
</dbReference>
<organism evidence="8 9">
    <name type="scientific">Lupinus luteus</name>
    <name type="common">European yellow lupine</name>
    <dbReference type="NCBI Taxonomy" id="3873"/>
    <lineage>
        <taxon>Eukaryota</taxon>
        <taxon>Viridiplantae</taxon>
        <taxon>Streptophyta</taxon>
        <taxon>Embryophyta</taxon>
        <taxon>Tracheophyta</taxon>
        <taxon>Spermatophyta</taxon>
        <taxon>Magnoliopsida</taxon>
        <taxon>eudicotyledons</taxon>
        <taxon>Gunneridae</taxon>
        <taxon>Pentapetalae</taxon>
        <taxon>rosids</taxon>
        <taxon>fabids</taxon>
        <taxon>Fabales</taxon>
        <taxon>Fabaceae</taxon>
        <taxon>Papilionoideae</taxon>
        <taxon>50 kb inversion clade</taxon>
        <taxon>genistoids sensu lato</taxon>
        <taxon>core genistoids</taxon>
        <taxon>Genisteae</taxon>
        <taxon>Lupinus</taxon>
    </lineage>
</organism>
<dbReference type="AlphaFoldDB" id="A0AAV1WTE3"/>
<dbReference type="PANTHER" id="PTHR32096:SF80">
    <property type="entry name" value="WRKY TRANSCRIPTION FACTOR 27-RELATED"/>
    <property type="match status" value="1"/>
</dbReference>
<keyword evidence="9" id="KW-1185">Reference proteome</keyword>
<proteinExistence type="inferred from homology"/>
<protein>
    <recommendedName>
        <fullName evidence="7">WRKY domain-containing protein</fullName>
    </recommendedName>
</protein>
<dbReference type="PROSITE" id="PS50811">
    <property type="entry name" value="WRKY"/>
    <property type="match status" value="1"/>
</dbReference>
<evidence type="ECO:0000259" key="7">
    <source>
        <dbReference type="PROSITE" id="PS50811"/>
    </source>
</evidence>
<keyword evidence="4" id="KW-0804">Transcription</keyword>
<name>A0AAV1WTE3_LUPLU</name>
<gene>
    <name evidence="8" type="ORF">LLUT_LOCUS13680</name>
</gene>
<evidence type="ECO:0000256" key="4">
    <source>
        <dbReference type="ARBA" id="ARBA00023163"/>
    </source>
</evidence>
<evidence type="ECO:0000256" key="5">
    <source>
        <dbReference type="ARBA" id="ARBA00023242"/>
    </source>
</evidence>
<evidence type="ECO:0000256" key="2">
    <source>
        <dbReference type="ARBA" id="ARBA00023015"/>
    </source>
</evidence>
<dbReference type="InterPro" id="IPR003657">
    <property type="entry name" value="WRKY_dom"/>
</dbReference>
<evidence type="ECO:0000256" key="6">
    <source>
        <dbReference type="ARBA" id="ARBA00060761"/>
    </source>
</evidence>
<dbReference type="InterPro" id="IPR036576">
    <property type="entry name" value="WRKY_dom_sf"/>
</dbReference>
<comment type="subcellular location">
    <subcellularLocation>
        <location evidence="1">Nucleus</location>
    </subcellularLocation>
</comment>
<dbReference type="InterPro" id="IPR044810">
    <property type="entry name" value="WRKY_plant"/>
</dbReference>
<comment type="caution">
    <text evidence="8">The sequence shown here is derived from an EMBL/GenBank/DDBJ whole genome shotgun (WGS) entry which is preliminary data.</text>
</comment>
<evidence type="ECO:0000256" key="1">
    <source>
        <dbReference type="ARBA" id="ARBA00004123"/>
    </source>
</evidence>
<feature type="domain" description="WRKY" evidence="7">
    <location>
        <begin position="138"/>
        <end position="204"/>
    </location>
</feature>
<keyword evidence="2" id="KW-0805">Transcription regulation</keyword>
<dbReference type="PANTHER" id="PTHR32096">
    <property type="entry name" value="WRKY TRANSCRIPTION FACTOR 30-RELATED-RELATED"/>
    <property type="match status" value="1"/>
</dbReference>
<dbReference type="GO" id="GO:0005634">
    <property type="term" value="C:nucleus"/>
    <property type="evidence" value="ECO:0007669"/>
    <property type="project" value="UniProtKB-SubCell"/>
</dbReference>